<accession>A0A9Q0PXI9</accession>
<evidence type="ECO:0000313" key="1">
    <source>
        <dbReference type="EMBL" id="KAJ6695872.1"/>
    </source>
</evidence>
<reference evidence="1" key="2">
    <citation type="journal article" date="2023" name="Int. J. Mol. Sci.">
        <title>De Novo Assembly and Annotation of 11 Diverse Shrub Willow (Salix) Genomes Reveals Novel Gene Organization in Sex-Linked Regions.</title>
        <authorList>
            <person name="Hyden B."/>
            <person name="Feng K."/>
            <person name="Yates T.B."/>
            <person name="Jawdy S."/>
            <person name="Cereghino C."/>
            <person name="Smart L.B."/>
            <person name="Muchero W."/>
        </authorList>
    </citation>
    <scope>NUCLEOTIDE SEQUENCE</scope>
    <source>
        <tissue evidence="1">Shoot tip</tissue>
    </source>
</reference>
<dbReference type="Proteomes" id="UP001151752">
    <property type="component" value="Chromosome 3"/>
</dbReference>
<organism evidence="1 2">
    <name type="scientific">Salix koriyanagi</name>
    <dbReference type="NCBI Taxonomy" id="2511006"/>
    <lineage>
        <taxon>Eukaryota</taxon>
        <taxon>Viridiplantae</taxon>
        <taxon>Streptophyta</taxon>
        <taxon>Embryophyta</taxon>
        <taxon>Tracheophyta</taxon>
        <taxon>Spermatophyta</taxon>
        <taxon>Magnoliopsida</taxon>
        <taxon>eudicotyledons</taxon>
        <taxon>Gunneridae</taxon>
        <taxon>Pentapetalae</taxon>
        <taxon>rosids</taxon>
        <taxon>fabids</taxon>
        <taxon>Malpighiales</taxon>
        <taxon>Salicaceae</taxon>
        <taxon>Saliceae</taxon>
        <taxon>Salix</taxon>
    </lineage>
</organism>
<dbReference type="SUPFAM" id="SSF101960">
    <property type="entry name" value="Stabilizer of iron transporter SufD"/>
    <property type="match status" value="1"/>
</dbReference>
<keyword evidence="2" id="KW-1185">Reference proteome</keyword>
<protein>
    <submittedName>
        <fullName evidence="1">PROTEIN ABCI7 CHLOROPLASTIC</fullName>
    </submittedName>
</protein>
<sequence>MMSNAPMELQVSDLEETQLFYFQARGIDLETALKALVFSSGAEVIEKLPFSFIRKQVEKMFANSCFGRVINRSAEYISGLYQVAGNALLGYHVSKQ</sequence>
<dbReference type="EMBL" id="JAPFFM010000017">
    <property type="protein sequence ID" value="KAJ6695872.1"/>
    <property type="molecule type" value="Genomic_DNA"/>
</dbReference>
<comment type="caution">
    <text evidence="1">The sequence shown here is derived from an EMBL/GenBank/DDBJ whole genome shotgun (WGS) entry which is preliminary data.</text>
</comment>
<dbReference type="PANTHER" id="PTHR43575:SF1">
    <property type="entry name" value="PROTEIN ABCI7, CHLOROPLASTIC"/>
    <property type="match status" value="1"/>
</dbReference>
<dbReference type="InterPro" id="IPR055346">
    <property type="entry name" value="Fe-S_cluster_assembly_SufBD"/>
</dbReference>
<dbReference type="InterPro" id="IPR037284">
    <property type="entry name" value="SUF_FeS_clus_asmbl_SufBD_sf"/>
</dbReference>
<dbReference type="PANTHER" id="PTHR43575">
    <property type="entry name" value="PROTEIN ABCI7, CHLOROPLASTIC"/>
    <property type="match status" value="1"/>
</dbReference>
<name>A0A9Q0PXI9_9ROSI</name>
<evidence type="ECO:0000313" key="2">
    <source>
        <dbReference type="Proteomes" id="UP001151752"/>
    </source>
</evidence>
<gene>
    <name evidence="1" type="ORF">OIU74_014886</name>
</gene>
<dbReference type="AlphaFoldDB" id="A0A9Q0PXI9"/>
<reference evidence="1" key="1">
    <citation type="submission" date="2022-11" db="EMBL/GenBank/DDBJ databases">
        <authorList>
            <person name="Hyden B.L."/>
            <person name="Feng K."/>
            <person name="Yates T."/>
            <person name="Jawdy S."/>
            <person name="Smart L.B."/>
            <person name="Muchero W."/>
        </authorList>
    </citation>
    <scope>NUCLEOTIDE SEQUENCE</scope>
    <source>
        <tissue evidence="1">Shoot tip</tissue>
    </source>
</reference>
<proteinExistence type="predicted"/>
<dbReference type="GO" id="GO:0016226">
    <property type="term" value="P:iron-sulfur cluster assembly"/>
    <property type="evidence" value="ECO:0007669"/>
    <property type="project" value="InterPro"/>
</dbReference>